<dbReference type="PROSITE" id="PS51462">
    <property type="entry name" value="NUDIX"/>
    <property type="match status" value="1"/>
</dbReference>
<evidence type="ECO:0000256" key="6">
    <source>
        <dbReference type="ARBA" id="ARBA00023211"/>
    </source>
</evidence>
<keyword evidence="4" id="KW-0378">Hydrolase</keyword>
<evidence type="ECO:0000256" key="5">
    <source>
        <dbReference type="ARBA" id="ARBA00022842"/>
    </source>
</evidence>
<comment type="cofactor">
    <cofactor evidence="1">
        <name>Mn(2+)</name>
        <dbReference type="ChEBI" id="CHEBI:29035"/>
    </cofactor>
</comment>
<evidence type="ECO:0000259" key="7">
    <source>
        <dbReference type="PROSITE" id="PS51462"/>
    </source>
</evidence>
<dbReference type="OrthoDB" id="1695362at2759"/>
<keyword evidence="3" id="KW-0479">Metal-binding</keyword>
<dbReference type="GO" id="GO:0016818">
    <property type="term" value="F:hydrolase activity, acting on acid anhydrides, in phosphorus-containing anhydrides"/>
    <property type="evidence" value="ECO:0007669"/>
    <property type="project" value="InterPro"/>
</dbReference>
<dbReference type="Gene3D" id="3.90.79.10">
    <property type="entry name" value="Nucleoside Triphosphate Pyrophosphohydrolase"/>
    <property type="match status" value="1"/>
</dbReference>
<dbReference type="GO" id="GO:0005739">
    <property type="term" value="C:mitochondrion"/>
    <property type="evidence" value="ECO:0007669"/>
    <property type="project" value="TreeGrafter"/>
</dbReference>
<organism evidence="8 9">
    <name type="scientific">Polysphondylium violaceum</name>
    <dbReference type="NCBI Taxonomy" id="133409"/>
    <lineage>
        <taxon>Eukaryota</taxon>
        <taxon>Amoebozoa</taxon>
        <taxon>Evosea</taxon>
        <taxon>Eumycetozoa</taxon>
        <taxon>Dictyostelia</taxon>
        <taxon>Dictyosteliales</taxon>
        <taxon>Dictyosteliaceae</taxon>
        <taxon>Polysphondylium</taxon>
    </lineage>
</organism>
<dbReference type="SUPFAM" id="SSF55811">
    <property type="entry name" value="Nudix"/>
    <property type="match status" value="1"/>
</dbReference>
<comment type="caution">
    <text evidence="8">The sequence shown here is derived from an EMBL/GenBank/DDBJ whole genome shotgun (WGS) entry which is preliminary data.</text>
</comment>
<dbReference type="PANTHER" id="PTHR12318">
    <property type="entry name" value="TESTOSTERONE-REGULATED PROTEIN RP2"/>
    <property type="match status" value="1"/>
</dbReference>
<dbReference type="CDD" id="cd18870">
    <property type="entry name" value="NUDIX_AcylCoAdiphos_Nudt19"/>
    <property type="match status" value="1"/>
</dbReference>
<evidence type="ECO:0000313" key="8">
    <source>
        <dbReference type="EMBL" id="KAF2071074.1"/>
    </source>
</evidence>
<proteinExistence type="predicted"/>
<evidence type="ECO:0000256" key="3">
    <source>
        <dbReference type="ARBA" id="ARBA00022723"/>
    </source>
</evidence>
<name>A0A8J4PRN5_9MYCE</name>
<dbReference type="EMBL" id="AJWJ01000416">
    <property type="protein sequence ID" value="KAF2071074.1"/>
    <property type="molecule type" value="Genomic_DNA"/>
</dbReference>
<feature type="domain" description="Nudix hydrolase" evidence="7">
    <location>
        <begin position="5"/>
        <end position="184"/>
    </location>
</feature>
<evidence type="ECO:0000256" key="1">
    <source>
        <dbReference type="ARBA" id="ARBA00001936"/>
    </source>
</evidence>
<evidence type="ECO:0000313" key="9">
    <source>
        <dbReference type="Proteomes" id="UP000695562"/>
    </source>
</evidence>
<dbReference type="InterPro" id="IPR015797">
    <property type="entry name" value="NUDIX_hydrolase-like_dom_sf"/>
</dbReference>
<dbReference type="InterPro" id="IPR039121">
    <property type="entry name" value="NUDT19"/>
</dbReference>
<protein>
    <recommendedName>
        <fullName evidence="7">Nudix hydrolase domain-containing protein</fullName>
    </recommendedName>
</protein>
<comment type="cofactor">
    <cofactor evidence="2">
        <name>Mg(2+)</name>
        <dbReference type="ChEBI" id="CHEBI:18420"/>
    </cofactor>
</comment>
<dbReference type="GO" id="GO:0046872">
    <property type="term" value="F:metal ion binding"/>
    <property type="evidence" value="ECO:0007669"/>
    <property type="project" value="UniProtKB-KW"/>
</dbReference>
<evidence type="ECO:0000256" key="4">
    <source>
        <dbReference type="ARBA" id="ARBA00022801"/>
    </source>
</evidence>
<keyword evidence="6" id="KW-0464">Manganese</keyword>
<evidence type="ECO:0000256" key="2">
    <source>
        <dbReference type="ARBA" id="ARBA00001946"/>
    </source>
</evidence>
<accession>A0A8J4PRN5</accession>
<keyword evidence="5" id="KW-0460">Magnesium</keyword>
<keyword evidence="9" id="KW-1185">Reference proteome</keyword>
<sequence length="346" mass="39308">MTGLKTRLSSTVVVLLKWGNGMIKPKHNLYDYKIMMVKRTEKIKAFPGAHVFPGGSVDQSDHDPRWNTLYPNIKDLPSKIAALREVFEETNFILDDKLNKLLFTSKLDELDQLRKTLNGTCGVPSSSHDSSINNNDNVFYDFISKSSLTPTLSNLYQWARWVTPIGAMAPTHRFNTLFYIAPIETYPTNAAIDNGENVQLDWFSPDEALHQHNIGNIALPPPTWLTIQQLSHCHTIEQAVQLAKQRQEKDIPYEPKLIKPTISASNLTSDSSHVSYQLQVLKGDILFDNPKIDIDTIGPKNRIVTYSRSGNLANHKTWYYSYQNTVPKDMDELYNNSKSNLINSKL</sequence>
<dbReference type="PANTHER" id="PTHR12318:SF0">
    <property type="entry name" value="ACYL-COENZYME A DIPHOSPHATASE NUDT19"/>
    <property type="match status" value="1"/>
</dbReference>
<dbReference type="Proteomes" id="UP000695562">
    <property type="component" value="Unassembled WGS sequence"/>
</dbReference>
<dbReference type="InterPro" id="IPR000086">
    <property type="entry name" value="NUDIX_hydrolase_dom"/>
</dbReference>
<dbReference type="AlphaFoldDB" id="A0A8J4PRN5"/>
<gene>
    <name evidence="8" type="ORF">CYY_007611</name>
</gene>
<reference evidence="8" key="1">
    <citation type="submission" date="2020-01" db="EMBL/GenBank/DDBJ databases">
        <title>Development of genomics and gene disruption for Polysphondylium violaceum indicates a role for the polyketide synthase stlB in stalk morphogenesis.</title>
        <authorList>
            <person name="Narita B."/>
            <person name="Kawabe Y."/>
            <person name="Kin K."/>
            <person name="Saito T."/>
            <person name="Gibbs R."/>
            <person name="Kuspa A."/>
            <person name="Muzny D."/>
            <person name="Queller D."/>
            <person name="Richards S."/>
            <person name="Strassman J."/>
            <person name="Sucgang R."/>
            <person name="Worley K."/>
            <person name="Schaap P."/>
        </authorList>
    </citation>
    <scope>NUCLEOTIDE SEQUENCE</scope>
    <source>
        <strain evidence="8">QSvi11</strain>
    </source>
</reference>